<evidence type="ECO:0000313" key="3">
    <source>
        <dbReference type="Proteomes" id="UP000092671"/>
    </source>
</evidence>
<evidence type="ECO:0000313" key="2">
    <source>
        <dbReference type="EMBL" id="OBX49956.1"/>
    </source>
</evidence>
<sequence>MINIKLKKYIFIIFAFILSLIFSSVGYANIATDPFITKNTDKNTFEPGGRNHLFGSGRGVVSDRTGDISVVPTGNLQIGNLQIEQALIQGQYGYKTKFSGHGHEVHAPFSNSNSRNKSEEQGQALIGFTSYQMDWQGVEVHPSDGYDGPQGGGYPKPTGARDEYSYNVNGSAISVNIGFDDNRSTQDRLEDRIKAFENAWGNAKNSYDTATTNNPELNRLGNISEAISASVSGIGGLINSPLEALGASDASQGIGLARDLVALEAMRQLPHDSQMNVASGLQSANNLHQGYQNWKKENPNAAAAVNAVTGVAEQAIRGGNDKKTSNNDIVTEKYNRQKHYGGSQTNTAAGKQARSDGEGKPCQTCGAIQISGTKTAPSPQHTPSLSEHYYDHGGHAMTPEERKNYAKNEGIKGTQCLTCQRREGGVQSSYSKYKAKEHGFK</sequence>
<dbReference type="RefSeq" id="WP_066893517.1">
    <property type="nucleotide sequence ID" value="NZ_LZDN01000023.1"/>
</dbReference>
<gene>
    <name evidence="2" type="ORF">A9Z60_03090</name>
</gene>
<dbReference type="Pfam" id="PF06255">
    <property type="entry name" value="MafB"/>
    <property type="match status" value="1"/>
</dbReference>
<feature type="region of interest" description="Disordered" evidence="1">
    <location>
        <begin position="340"/>
        <end position="360"/>
    </location>
</feature>
<reference evidence="2 3" key="1">
    <citation type="submission" date="2016-06" db="EMBL/GenBank/DDBJ databases">
        <title>Draft genome of Moraxella nonliquefaciens CCUG 60284.</title>
        <authorList>
            <person name="Salva-Serra F."/>
            <person name="Engstrom-Jakobsson H."/>
            <person name="Thorell K."/>
            <person name="Gonzales-Siles L."/>
            <person name="Karlsson R."/>
            <person name="Boulund F."/>
            <person name="Engstrand L."/>
            <person name="Kristiansson E."/>
            <person name="Moore E."/>
        </authorList>
    </citation>
    <scope>NUCLEOTIDE SEQUENCE [LARGE SCALE GENOMIC DNA]</scope>
    <source>
        <strain evidence="2 3">CCUG 60284</strain>
    </source>
</reference>
<dbReference type="AlphaFoldDB" id="A0A1B8PIT4"/>
<proteinExistence type="predicted"/>
<dbReference type="Proteomes" id="UP000092671">
    <property type="component" value="Unassembled WGS sequence"/>
</dbReference>
<protein>
    <recommendedName>
        <fullName evidence="4">DUF1020 domain-containing protein</fullName>
    </recommendedName>
</protein>
<name>A0A1B8PIT4_MORNO</name>
<accession>A0A1B8PIT4</accession>
<dbReference type="EMBL" id="LZDN01000023">
    <property type="protein sequence ID" value="OBX49956.1"/>
    <property type="molecule type" value="Genomic_DNA"/>
</dbReference>
<dbReference type="InterPro" id="IPR008106">
    <property type="entry name" value="Adhesin_MafB"/>
</dbReference>
<dbReference type="PRINTS" id="PR01732">
    <property type="entry name" value="ADHESINMAFB"/>
</dbReference>
<comment type="caution">
    <text evidence="2">The sequence shown here is derived from an EMBL/GenBank/DDBJ whole genome shotgun (WGS) entry which is preliminary data.</text>
</comment>
<evidence type="ECO:0008006" key="4">
    <source>
        <dbReference type="Google" id="ProtNLM"/>
    </source>
</evidence>
<evidence type="ECO:0000256" key="1">
    <source>
        <dbReference type="SAM" id="MobiDB-lite"/>
    </source>
</evidence>
<organism evidence="2 3">
    <name type="scientific">Moraxella nonliquefaciens</name>
    <dbReference type="NCBI Taxonomy" id="478"/>
    <lineage>
        <taxon>Bacteria</taxon>
        <taxon>Pseudomonadati</taxon>
        <taxon>Pseudomonadota</taxon>
        <taxon>Gammaproteobacteria</taxon>
        <taxon>Moraxellales</taxon>
        <taxon>Moraxellaceae</taxon>
        <taxon>Moraxella</taxon>
    </lineage>
</organism>